<evidence type="ECO:0000313" key="2">
    <source>
        <dbReference type="Proteomes" id="UP000199032"/>
    </source>
</evidence>
<gene>
    <name evidence="1" type="ORF">COMA1_11244</name>
</gene>
<name>A0A0S4LEM9_9BACT</name>
<reference evidence="1 2" key="1">
    <citation type="submission" date="2015-10" db="EMBL/GenBank/DDBJ databases">
        <authorList>
            <person name="Gilbert D.G."/>
        </authorList>
    </citation>
    <scope>NUCLEOTIDE SEQUENCE [LARGE SCALE GENOMIC DNA]</scope>
    <source>
        <strain evidence="1">COMA1</strain>
    </source>
</reference>
<dbReference type="RefSeq" id="WP_086417635.1">
    <property type="nucleotide sequence ID" value="NZ_CZQA01000001.1"/>
</dbReference>
<dbReference type="Pfam" id="PF12441">
    <property type="entry name" value="CopG_antitoxin"/>
    <property type="match status" value="1"/>
</dbReference>
<accession>A0A0S4LEM9</accession>
<protein>
    <recommendedName>
        <fullName evidence="3">CopG antitoxin of type II toxin-antitoxin system</fullName>
    </recommendedName>
</protein>
<evidence type="ECO:0008006" key="3">
    <source>
        <dbReference type="Google" id="ProtNLM"/>
    </source>
</evidence>
<dbReference type="AlphaFoldDB" id="A0A0S4LEM9"/>
<sequence>MTKLKKRPTFKSEKQEAEFWASHDSTEYVDYSKSRRMVFPRLKPSTETISLRLPKSLLDQLKTIANKRDVPYQTLLKLFVLERVQAELHHKPAKAS</sequence>
<organism evidence="1 2">
    <name type="scientific">Candidatus Nitrospira nitrosa</name>
    <dbReference type="NCBI Taxonomy" id="1742972"/>
    <lineage>
        <taxon>Bacteria</taxon>
        <taxon>Pseudomonadati</taxon>
        <taxon>Nitrospirota</taxon>
        <taxon>Nitrospiria</taxon>
        <taxon>Nitrospirales</taxon>
        <taxon>Nitrospiraceae</taxon>
        <taxon>Nitrospira</taxon>
    </lineage>
</organism>
<dbReference type="Proteomes" id="UP000199032">
    <property type="component" value="Unassembled WGS sequence"/>
</dbReference>
<dbReference type="STRING" id="1742972.COMA1_11244"/>
<dbReference type="EMBL" id="CZQA01000001">
    <property type="protein sequence ID" value="CUS33602.1"/>
    <property type="molecule type" value="Genomic_DNA"/>
</dbReference>
<dbReference type="InterPro" id="IPR022148">
    <property type="entry name" value="CopG_antitoxin"/>
</dbReference>
<keyword evidence="2" id="KW-1185">Reference proteome</keyword>
<proteinExistence type="predicted"/>
<evidence type="ECO:0000313" key="1">
    <source>
        <dbReference type="EMBL" id="CUS33602.1"/>
    </source>
</evidence>
<dbReference type="OrthoDB" id="5297245at2"/>